<comment type="caution">
    <text evidence="3">The sequence shown here is derived from an EMBL/GenBank/DDBJ whole genome shotgun (WGS) entry which is preliminary data.</text>
</comment>
<keyword evidence="4" id="KW-1185">Reference proteome</keyword>
<evidence type="ECO:0000256" key="1">
    <source>
        <dbReference type="SAM" id="MobiDB-lite"/>
    </source>
</evidence>
<dbReference type="EMBL" id="JARKIE010000029">
    <property type="protein sequence ID" value="KAJ7697705.1"/>
    <property type="molecule type" value="Genomic_DNA"/>
</dbReference>
<keyword evidence="2" id="KW-1133">Transmembrane helix</keyword>
<dbReference type="Proteomes" id="UP001221757">
    <property type="component" value="Unassembled WGS sequence"/>
</dbReference>
<reference evidence="3" key="1">
    <citation type="submission" date="2023-03" db="EMBL/GenBank/DDBJ databases">
        <title>Massive genome expansion in bonnet fungi (Mycena s.s.) driven by repeated elements and novel gene families across ecological guilds.</title>
        <authorList>
            <consortium name="Lawrence Berkeley National Laboratory"/>
            <person name="Harder C.B."/>
            <person name="Miyauchi S."/>
            <person name="Viragh M."/>
            <person name="Kuo A."/>
            <person name="Thoen E."/>
            <person name="Andreopoulos B."/>
            <person name="Lu D."/>
            <person name="Skrede I."/>
            <person name="Drula E."/>
            <person name="Henrissat B."/>
            <person name="Morin E."/>
            <person name="Kohler A."/>
            <person name="Barry K."/>
            <person name="LaButti K."/>
            <person name="Morin E."/>
            <person name="Salamov A."/>
            <person name="Lipzen A."/>
            <person name="Mereny Z."/>
            <person name="Hegedus B."/>
            <person name="Baldrian P."/>
            <person name="Stursova M."/>
            <person name="Weitz H."/>
            <person name="Taylor A."/>
            <person name="Grigoriev I.V."/>
            <person name="Nagy L.G."/>
            <person name="Martin F."/>
            <person name="Kauserud H."/>
        </authorList>
    </citation>
    <scope>NUCLEOTIDE SEQUENCE</scope>
    <source>
        <strain evidence="3">CBHHK067</strain>
    </source>
</reference>
<feature type="region of interest" description="Disordered" evidence="1">
    <location>
        <begin position="1"/>
        <end position="24"/>
    </location>
</feature>
<evidence type="ECO:0000313" key="3">
    <source>
        <dbReference type="EMBL" id="KAJ7697705.1"/>
    </source>
</evidence>
<protein>
    <submittedName>
        <fullName evidence="3">Uncharacterized protein</fullName>
    </submittedName>
</protein>
<accession>A0AAD7DS22</accession>
<sequence length="304" mass="33967">MNETSIRSRIHHPSRPAAAPEASTAPLVQSDFTQYLEPVYEYNWGFVFTRTVEGDPKQGLSFLRRKYTFSSPEELGALCEYTPPMLCDVTSVPILLLPNLQTKMVKSPDGAQAVATKPHPPQTPSTYAPIVLVPLPSPPSAPPFPLPSITDVDLETYVKPLMMKGWLISSNFFCAIIAVILAAPTPNSMESLFHDMSGRPLSHTQLFLISELAEDALRAQKYDISHADVRFAIEVESEFLKNWGGNQKFPSVLWGRHQRPWSRYLSTITELPNPRTVTRRTQTSQSPPFHSRGTARAYPLFICG</sequence>
<evidence type="ECO:0000256" key="2">
    <source>
        <dbReference type="SAM" id="Phobius"/>
    </source>
</evidence>
<dbReference type="AlphaFoldDB" id="A0AAD7DS22"/>
<keyword evidence="2" id="KW-0812">Transmembrane</keyword>
<evidence type="ECO:0000313" key="4">
    <source>
        <dbReference type="Proteomes" id="UP001221757"/>
    </source>
</evidence>
<feature type="transmembrane region" description="Helical" evidence="2">
    <location>
        <begin position="165"/>
        <end position="183"/>
    </location>
</feature>
<keyword evidence="2" id="KW-0472">Membrane</keyword>
<organism evidence="3 4">
    <name type="scientific">Mycena rosella</name>
    <name type="common">Pink bonnet</name>
    <name type="synonym">Agaricus rosellus</name>
    <dbReference type="NCBI Taxonomy" id="1033263"/>
    <lineage>
        <taxon>Eukaryota</taxon>
        <taxon>Fungi</taxon>
        <taxon>Dikarya</taxon>
        <taxon>Basidiomycota</taxon>
        <taxon>Agaricomycotina</taxon>
        <taxon>Agaricomycetes</taxon>
        <taxon>Agaricomycetidae</taxon>
        <taxon>Agaricales</taxon>
        <taxon>Marasmiineae</taxon>
        <taxon>Mycenaceae</taxon>
        <taxon>Mycena</taxon>
    </lineage>
</organism>
<gene>
    <name evidence="3" type="ORF">B0H17DRAFT_1130304</name>
</gene>
<proteinExistence type="predicted"/>
<name>A0AAD7DS22_MYCRO</name>